<dbReference type="Gene3D" id="2.60.120.10">
    <property type="entry name" value="Jelly Rolls"/>
    <property type="match status" value="2"/>
</dbReference>
<gene>
    <name evidence="2" type="ORF">KME65_07110</name>
</gene>
<dbReference type="PANTHER" id="PTHR24567:SF26">
    <property type="entry name" value="REGULATORY PROTEIN YEIL"/>
    <property type="match status" value="1"/>
</dbReference>
<dbReference type="PROSITE" id="PS50042">
    <property type="entry name" value="CNMP_BINDING_3"/>
    <property type="match status" value="2"/>
</dbReference>
<dbReference type="InterPro" id="IPR018490">
    <property type="entry name" value="cNMP-bd_dom_sf"/>
</dbReference>
<dbReference type="InterPro" id="IPR002123">
    <property type="entry name" value="Plipid/glycerol_acylTrfase"/>
</dbReference>
<feature type="domain" description="Cyclic nucleotide-binding" evidence="1">
    <location>
        <begin position="15"/>
        <end position="119"/>
    </location>
</feature>
<dbReference type="InterPro" id="IPR050397">
    <property type="entry name" value="Env_Response_Regulators"/>
</dbReference>
<reference evidence="2 3" key="1">
    <citation type="submission" date="2021-05" db="EMBL/GenBank/DDBJ databases">
        <title>Genetic and Functional Diversity in Clade A Lucinid endosymbionts from the Bahamas.</title>
        <authorList>
            <person name="Giani N.M."/>
            <person name="Engel A.S."/>
            <person name="Campbell B.J."/>
        </authorList>
    </citation>
    <scope>NUCLEOTIDE SEQUENCE [LARGE SCALE GENOMIC DNA]</scope>
    <source>
        <strain evidence="2">LUC16012Gg_MoonRockCtena</strain>
    </source>
</reference>
<dbReference type="CDD" id="cd00038">
    <property type="entry name" value="CAP_ED"/>
    <property type="match status" value="2"/>
</dbReference>
<dbReference type="Proteomes" id="UP000770889">
    <property type="component" value="Unassembled WGS sequence"/>
</dbReference>
<dbReference type="PANTHER" id="PTHR24567">
    <property type="entry name" value="CRP FAMILY TRANSCRIPTIONAL REGULATORY PROTEIN"/>
    <property type="match status" value="1"/>
</dbReference>
<dbReference type="InterPro" id="IPR014710">
    <property type="entry name" value="RmlC-like_jellyroll"/>
</dbReference>
<dbReference type="SUPFAM" id="SSF69593">
    <property type="entry name" value="Glycerol-3-phosphate (1)-acyltransferase"/>
    <property type="match status" value="1"/>
</dbReference>
<evidence type="ECO:0000313" key="2">
    <source>
        <dbReference type="EMBL" id="MBT2988719.1"/>
    </source>
</evidence>
<evidence type="ECO:0000259" key="1">
    <source>
        <dbReference type="PROSITE" id="PS50042"/>
    </source>
</evidence>
<sequence length="674" mass="77151">MVETSELAELAELAFFKDIERDVIRRLAQASEVRQMEKGEILLHQHDRAIALYFLLTGKVQFLIHVAGMDDLLVGTDSESGAMIGWSVFRAPYRHTVTVRCENECRFIRIPRTVLTELMEQSPVTAHTLLRRVAEVLARRLAGNRDRLIASSGVEGRAVLEPAALKSARQASPISDYENLGSDQESTFRFLRHATFFEAMSDHHLRTMLSLGRMIRVTPGTTLFQQGDGADRFYLLVSGRVELWYCSSEGKVCFFLNSLENPGQAFGWSAVVDPRHYQVSAIASDSVCALVFSADSLTALCHQDPLFAGELMERVIWLIGNRLRMARTQLIARRYHKETLAVTALLEQNADTLHVTSPLYKIPYLLQNRLTLSDAFGTLELIRNHGEDENERNLARLSLDILEKVHDELHFYQGLQRIYESVANAPEDQPSREVRHHCMQAFQALFQQTGYRLAGEEHLPDAPGHLFIMNHLENHTDNMLPNDFRLTLDTHFVSSMLIYPKYHEAPIRVIRKPELDWYGFQQYFDRLEYLYVYPGEVDEEDRDHHLTREQRNRQFMDQAVARLNQGENIIICPEGRCYYTEESPGPFKSGVFRLALAADPEPMIVPIAVANFDKRLTRTSTAAIVFPSFRVSDHVRDKDDPQSLYDFIAIVNEWYKGYVRQAIELTLKGEEIAG</sequence>
<dbReference type="Pfam" id="PF00027">
    <property type="entry name" value="cNMP_binding"/>
    <property type="match status" value="2"/>
</dbReference>
<evidence type="ECO:0000313" key="3">
    <source>
        <dbReference type="Proteomes" id="UP000770889"/>
    </source>
</evidence>
<dbReference type="SMART" id="SM00100">
    <property type="entry name" value="cNMP"/>
    <property type="match status" value="2"/>
</dbReference>
<dbReference type="SMART" id="SM00563">
    <property type="entry name" value="PlsC"/>
    <property type="match status" value="1"/>
</dbReference>
<dbReference type="Pfam" id="PF01553">
    <property type="entry name" value="Acyltransferase"/>
    <property type="match status" value="1"/>
</dbReference>
<dbReference type="GO" id="GO:0003700">
    <property type="term" value="F:DNA-binding transcription factor activity"/>
    <property type="evidence" value="ECO:0007669"/>
    <property type="project" value="TreeGrafter"/>
</dbReference>
<organism evidence="2 3">
    <name type="scientific">Candidatus Thiodiazotropha taylori</name>
    <dbReference type="NCBI Taxonomy" id="2792791"/>
    <lineage>
        <taxon>Bacteria</taxon>
        <taxon>Pseudomonadati</taxon>
        <taxon>Pseudomonadota</taxon>
        <taxon>Gammaproteobacteria</taxon>
        <taxon>Chromatiales</taxon>
        <taxon>Sedimenticolaceae</taxon>
        <taxon>Candidatus Thiodiazotropha</taxon>
    </lineage>
</organism>
<dbReference type="GO" id="GO:0016746">
    <property type="term" value="F:acyltransferase activity"/>
    <property type="evidence" value="ECO:0007669"/>
    <property type="project" value="InterPro"/>
</dbReference>
<protein>
    <submittedName>
        <fullName evidence="2">Cyclic nucleotide-binding domain-containing protein</fullName>
    </submittedName>
</protein>
<dbReference type="SUPFAM" id="SSF51206">
    <property type="entry name" value="cAMP-binding domain-like"/>
    <property type="match status" value="2"/>
</dbReference>
<dbReference type="CDD" id="cd07989">
    <property type="entry name" value="LPLAT_AGPAT-like"/>
    <property type="match status" value="1"/>
</dbReference>
<dbReference type="EMBL" id="JAHHGM010000005">
    <property type="protein sequence ID" value="MBT2988719.1"/>
    <property type="molecule type" value="Genomic_DNA"/>
</dbReference>
<proteinExistence type="predicted"/>
<dbReference type="GO" id="GO:0005829">
    <property type="term" value="C:cytosol"/>
    <property type="evidence" value="ECO:0007669"/>
    <property type="project" value="TreeGrafter"/>
</dbReference>
<dbReference type="AlphaFoldDB" id="A0A944M9L7"/>
<name>A0A944M9L7_9GAMM</name>
<accession>A0A944M9L7</accession>
<comment type="caution">
    <text evidence="2">The sequence shown here is derived from an EMBL/GenBank/DDBJ whole genome shotgun (WGS) entry which is preliminary data.</text>
</comment>
<feature type="domain" description="Cyclic nucleotide-binding" evidence="1">
    <location>
        <begin position="196"/>
        <end position="283"/>
    </location>
</feature>
<dbReference type="InterPro" id="IPR000595">
    <property type="entry name" value="cNMP-bd_dom"/>
</dbReference>